<dbReference type="EMBL" id="JACNJH010000292">
    <property type="protein sequence ID" value="MBC8363361.1"/>
    <property type="molecule type" value="Genomic_DNA"/>
</dbReference>
<reference evidence="1 2" key="1">
    <citation type="submission" date="2020-08" db="EMBL/GenBank/DDBJ databases">
        <title>Bridging the membrane lipid divide: bacteria of the FCB group superphylum have the potential to synthesize archaeal ether lipids.</title>
        <authorList>
            <person name="Villanueva L."/>
            <person name="Von Meijenfeldt F.A.B."/>
            <person name="Westbye A.B."/>
            <person name="Yadav S."/>
            <person name="Hopmans E.C."/>
            <person name="Dutilh B.E."/>
            <person name="Sinninghe Damste J.S."/>
        </authorList>
    </citation>
    <scope>NUCLEOTIDE SEQUENCE [LARGE SCALE GENOMIC DNA]</scope>
    <source>
        <strain evidence="1">NIOZ-UU30</strain>
    </source>
</reference>
<dbReference type="Proteomes" id="UP000603434">
    <property type="component" value="Unassembled WGS sequence"/>
</dbReference>
<gene>
    <name evidence="1" type="ORF">H8E23_18435</name>
</gene>
<accession>A0A8J6P019</accession>
<evidence type="ECO:0000313" key="2">
    <source>
        <dbReference type="Proteomes" id="UP000603434"/>
    </source>
</evidence>
<name>A0A8J6P019_9BACT</name>
<comment type="caution">
    <text evidence="1">The sequence shown here is derived from an EMBL/GenBank/DDBJ whole genome shotgun (WGS) entry which is preliminary data.</text>
</comment>
<sequence>MTLTSILKNTFGRTGPPVTIVGLGGEGVLRTHGREEEATTVIEEAFAAGIT</sequence>
<organism evidence="1 2">
    <name type="scientific">Candidatus Desulfatibia profunda</name>
    <dbReference type="NCBI Taxonomy" id="2841695"/>
    <lineage>
        <taxon>Bacteria</taxon>
        <taxon>Pseudomonadati</taxon>
        <taxon>Thermodesulfobacteriota</taxon>
        <taxon>Desulfobacteria</taxon>
        <taxon>Desulfobacterales</taxon>
        <taxon>Desulfobacterales incertae sedis</taxon>
        <taxon>Candidatus Desulfatibia</taxon>
    </lineage>
</organism>
<feature type="non-terminal residue" evidence="1">
    <location>
        <position position="51"/>
    </location>
</feature>
<evidence type="ECO:0000313" key="1">
    <source>
        <dbReference type="EMBL" id="MBC8363361.1"/>
    </source>
</evidence>
<proteinExistence type="predicted"/>
<dbReference type="AlphaFoldDB" id="A0A8J6P019"/>
<protein>
    <submittedName>
        <fullName evidence="1">Aldo/keto reductase</fullName>
    </submittedName>
</protein>